<protein>
    <submittedName>
        <fullName evidence="1">Uncharacterized protein</fullName>
    </submittedName>
</protein>
<organism evidence="1 2">
    <name type="scientific">Adiantum capillus-veneris</name>
    <name type="common">Maidenhair fern</name>
    <dbReference type="NCBI Taxonomy" id="13818"/>
    <lineage>
        <taxon>Eukaryota</taxon>
        <taxon>Viridiplantae</taxon>
        <taxon>Streptophyta</taxon>
        <taxon>Embryophyta</taxon>
        <taxon>Tracheophyta</taxon>
        <taxon>Polypodiopsida</taxon>
        <taxon>Polypodiidae</taxon>
        <taxon>Polypodiales</taxon>
        <taxon>Pteridineae</taxon>
        <taxon>Pteridaceae</taxon>
        <taxon>Vittarioideae</taxon>
        <taxon>Adiantum</taxon>
    </lineage>
</organism>
<proteinExistence type="predicted"/>
<sequence>MVRSGRPSQALRATHCGAWAVILAEWRCRGVEPGDGGLLMEKRYDDVATRKGQCPCPLRAHTFEMKGV</sequence>
<evidence type="ECO:0000313" key="1">
    <source>
        <dbReference type="EMBL" id="KAI5062412.1"/>
    </source>
</evidence>
<gene>
    <name evidence="1" type="ORF">GOP47_0022951</name>
</gene>
<evidence type="ECO:0000313" key="2">
    <source>
        <dbReference type="Proteomes" id="UP000886520"/>
    </source>
</evidence>
<accession>A0A9D4U7G7</accession>
<keyword evidence="2" id="KW-1185">Reference proteome</keyword>
<dbReference type="EMBL" id="JABFUD020000022">
    <property type="protein sequence ID" value="KAI5062412.1"/>
    <property type="molecule type" value="Genomic_DNA"/>
</dbReference>
<dbReference type="AlphaFoldDB" id="A0A9D4U7G7"/>
<name>A0A9D4U7G7_ADICA</name>
<dbReference type="Proteomes" id="UP000886520">
    <property type="component" value="Chromosome 22"/>
</dbReference>
<comment type="caution">
    <text evidence="1">The sequence shown here is derived from an EMBL/GenBank/DDBJ whole genome shotgun (WGS) entry which is preliminary data.</text>
</comment>
<reference evidence="1" key="1">
    <citation type="submission" date="2021-01" db="EMBL/GenBank/DDBJ databases">
        <title>Adiantum capillus-veneris genome.</title>
        <authorList>
            <person name="Fang Y."/>
            <person name="Liao Q."/>
        </authorList>
    </citation>
    <scope>NUCLEOTIDE SEQUENCE</scope>
    <source>
        <strain evidence="1">H3</strain>
        <tissue evidence="1">Leaf</tissue>
    </source>
</reference>